<evidence type="ECO:0000313" key="3">
    <source>
        <dbReference type="Proteomes" id="UP000504606"/>
    </source>
</evidence>
<dbReference type="InterPro" id="IPR012337">
    <property type="entry name" value="RNaseH-like_sf"/>
</dbReference>
<dbReference type="GO" id="GO:0005634">
    <property type="term" value="C:nucleus"/>
    <property type="evidence" value="ECO:0007669"/>
    <property type="project" value="TreeGrafter"/>
</dbReference>
<dbReference type="PANTHER" id="PTHR46169">
    <property type="entry name" value="DNA REPLICATION-RELATED ELEMENT FACTOR, ISOFORM A"/>
    <property type="match status" value="1"/>
</dbReference>
<dbReference type="AlphaFoldDB" id="A0A9C6X9I7"/>
<feature type="region of interest" description="Disordered" evidence="1">
    <location>
        <begin position="149"/>
        <end position="179"/>
    </location>
</feature>
<dbReference type="Proteomes" id="UP000504606">
    <property type="component" value="Unplaced"/>
</dbReference>
<proteinExistence type="predicted"/>
<gene>
    <name evidence="4" type="primary">LOC127751734</name>
</gene>
<dbReference type="GO" id="GO:0006357">
    <property type="term" value="P:regulation of transcription by RNA polymerase II"/>
    <property type="evidence" value="ECO:0007669"/>
    <property type="project" value="TreeGrafter"/>
</dbReference>
<dbReference type="Pfam" id="PF05699">
    <property type="entry name" value="Dimer_Tnp_hAT"/>
    <property type="match status" value="1"/>
</dbReference>
<protein>
    <submittedName>
        <fullName evidence="4">E3 SUMO-protein ligase ZBED1-like</fullName>
    </submittedName>
</protein>
<reference evidence="4" key="1">
    <citation type="submission" date="2025-08" db="UniProtKB">
        <authorList>
            <consortium name="RefSeq"/>
        </authorList>
    </citation>
    <scope>IDENTIFICATION</scope>
    <source>
        <tissue evidence="4">Whole organism</tissue>
    </source>
</reference>
<evidence type="ECO:0000259" key="2">
    <source>
        <dbReference type="Pfam" id="PF05699"/>
    </source>
</evidence>
<dbReference type="PANTHER" id="PTHR46169:SF29">
    <property type="entry name" value="DNA REPLICATION-RELATED ELEMENT FACTOR, ISOFORM A"/>
    <property type="match status" value="1"/>
</dbReference>
<dbReference type="SUPFAM" id="SSF53098">
    <property type="entry name" value="Ribonuclease H-like"/>
    <property type="match status" value="1"/>
</dbReference>
<evidence type="ECO:0000313" key="4">
    <source>
        <dbReference type="RefSeq" id="XP_052131689.1"/>
    </source>
</evidence>
<sequence>MRALVAALRPLEDIVSDLSGDNYVTASAVLPVLHLLEAGFEGDDEALPYADDLDDDLEFDINDFKPSALREFVVKKLKKRFCPDPLDEEELALLNPQMQATARIDFKSAQQCHDLLVQCSFLDPRYKGEILAEEREKAKRLLTEQFVASIGEGPTTDNRNGDSSAQGEQESTTNPRKRSALQSLFAKKKRAPQEGVDGAATAVDLTPEAKFAEELARYDNLPTVSMEVDIRLWWKERFDSYPMLQKQARRYLSICASSTPSERLFSDGGNVVTDSRCCLSDSNASNLIFLSSNRKFIKRPV</sequence>
<dbReference type="KEGG" id="foc:127751734"/>
<dbReference type="InterPro" id="IPR008906">
    <property type="entry name" value="HATC_C_dom"/>
</dbReference>
<name>A0A9C6X9I7_FRAOC</name>
<organism evidence="3 4">
    <name type="scientific">Frankliniella occidentalis</name>
    <name type="common">Western flower thrips</name>
    <name type="synonym">Euthrips occidentalis</name>
    <dbReference type="NCBI Taxonomy" id="133901"/>
    <lineage>
        <taxon>Eukaryota</taxon>
        <taxon>Metazoa</taxon>
        <taxon>Ecdysozoa</taxon>
        <taxon>Arthropoda</taxon>
        <taxon>Hexapoda</taxon>
        <taxon>Insecta</taxon>
        <taxon>Pterygota</taxon>
        <taxon>Neoptera</taxon>
        <taxon>Paraneoptera</taxon>
        <taxon>Thysanoptera</taxon>
        <taxon>Terebrantia</taxon>
        <taxon>Thripoidea</taxon>
        <taxon>Thripidae</taxon>
        <taxon>Frankliniella</taxon>
    </lineage>
</organism>
<dbReference type="GO" id="GO:0046983">
    <property type="term" value="F:protein dimerization activity"/>
    <property type="evidence" value="ECO:0007669"/>
    <property type="project" value="InterPro"/>
</dbReference>
<dbReference type="OrthoDB" id="1607513at2759"/>
<keyword evidence="3" id="KW-1185">Reference proteome</keyword>
<feature type="compositionally biased region" description="Polar residues" evidence="1">
    <location>
        <begin position="155"/>
        <end position="174"/>
    </location>
</feature>
<feature type="domain" description="HAT C-terminal dimerisation" evidence="2">
    <location>
        <begin position="216"/>
        <end position="293"/>
    </location>
</feature>
<dbReference type="RefSeq" id="XP_052131689.1">
    <property type="nucleotide sequence ID" value="XM_052275729.1"/>
</dbReference>
<dbReference type="InterPro" id="IPR052717">
    <property type="entry name" value="Vacuolar_transposase_reg"/>
</dbReference>
<accession>A0A9C6X9I7</accession>
<dbReference type="GeneID" id="127751734"/>
<evidence type="ECO:0000256" key="1">
    <source>
        <dbReference type="SAM" id="MobiDB-lite"/>
    </source>
</evidence>